<dbReference type="AlphaFoldDB" id="A0AA49GQJ1"/>
<accession>A0AA49GQJ1</accession>
<proteinExistence type="predicted"/>
<evidence type="ECO:0000313" key="1">
    <source>
        <dbReference type="EMBL" id="WKN38638.1"/>
    </source>
</evidence>
<name>A0AA49GQJ1_9BACT</name>
<gene>
    <name evidence="1" type="ORF">K4G66_07970</name>
</gene>
<reference evidence="1" key="2">
    <citation type="journal article" date="2024" name="Antonie Van Leeuwenhoek">
        <title>Roseihalotalea indica gen. nov., sp. nov., a halophilic Bacteroidetes from mesopelagic Southwest Indian Ocean with higher carbohydrate metabolic potential.</title>
        <authorList>
            <person name="Chen B."/>
            <person name="Zhang M."/>
            <person name="Lin D."/>
            <person name="Ye J."/>
            <person name="Tang K."/>
        </authorList>
    </citation>
    <scope>NUCLEOTIDE SEQUENCE</scope>
    <source>
        <strain evidence="1">TK19036</strain>
    </source>
</reference>
<dbReference type="Gene3D" id="2.40.360.20">
    <property type="match status" value="1"/>
</dbReference>
<dbReference type="EMBL" id="CP120682">
    <property type="protein sequence ID" value="WKN38638.1"/>
    <property type="molecule type" value="Genomic_DNA"/>
</dbReference>
<organism evidence="1">
    <name type="scientific">Roseihalotalea indica</name>
    <dbReference type="NCBI Taxonomy" id="2867963"/>
    <lineage>
        <taxon>Bacteria</taxon>
        <taxon>Pseudomonadati</taxon>
        <taxon>Bacteroidota</taxon>
        <taxon>Cytophagia</taxon>
        <taxon>Cytophagales</taxon>
        <taxon>Catalimonadaceae</taxon>
        <taxon>Roseihalotalea</taxon>
    </lineage>
</organism>
<sequence>MPFKTALMTIISGLQLMPVILYGQQNEMFIEQIAGRKIVRENFDQNGQRQGKQVFSIGELMQEDNTYEVDVIAELYDENEQLEDKYTTTYQCNPDELDILINVFPFADPNEEKIKVDITSEDFRQLYDLQSGEQLKDIHLKMSVESGVLSFFGSKSRVTIKNRRKKSVDEQVKISSDAVINAYLMGIKIKTINYSIEEYLTRNFVLQRQKFTEDDASHFIMNYDDIKL</sequence>
<reference evidence="1" key="1">
    <citation type="journal article" date="2023" name="Comput. Struct. Biotechnol. J.">
        <title>Discovery of a novel marine Bacteroidetes with a rich repertoire of carbohydrate-active enzymes.</title>
        <authorList>
            <person name="Chen B."/>
            <person name="Liu G."/>
            <person name="Chen Q."/>
            <person name="Wang H."/>
            <person name="Liu L."/>
            <person name="Tang K."/>
        </authorList>
    </citation>
    <scope>NUCLEOTIDE SEQUENCE</scope>
    <source>
        <strain evidence="1">TK19036</strain>
    </source>
</reference>
<protein>
    <submittedName>
        <fullName evidence="1">Uncharacterized protein</fullName>
    </submittedName>
</protein>